<comment type="caution">
    <text evidence="11">The sequence shown here is derived from an EMBL/GenBank/DDBJ whole genome shotgun (WGS) entry which is preliminary data.</text>
</comment>
<dbReference type="SMART" id="SM00643">
    <property type="entry name" value="C345C"/>
    <property type="match status" value="1"/>
</dbReference>
<dbReference type="FunFam" id="2.40.50.120:FF:000001">
    <property type="entry name" value="Netrin 1"/>
    <property type="match status" value="1"/>
</dbReference>
<keyword evidence="6" id="KW-0325">Glycoprotein</keyword>
<dbReference type="PANTHER" id="PTHR10574:SF365">
    <property type="entry name" value="NETRIN-A-RELATED"/>
    <property type="match status" value="1"/>
</dbReference>
<evidence type="ECO:0000256" key="8">
    <source>
        <dbReference type="PROSITE-ProRule" id="PRU00460"/>
    </source>
</evidence>
<feature type="disulfide bond" evidence="8">
    <location>
        <begin position="92"/>
        <end position="109"/>
    </location>
</feature>
<dbReference type="GO" id="GO:0016358">
    <property type="term" value="P:dendrite development"/>
    <property type="evidence" value="ECO:0007669"/>
    <property type="project" value="TreeGrafter"/>
</dbReference>
<evidence type="ECO:0000259" key="9">
    <source>
        <dbReference type="PROSITE" id="PS50027"/>
    </source>
</evidence>
<dbReference type="SUPFAM" id="SSF57196">
    <property type="entry name" value="EGF/Laminin"/>
    <property type="match status" value="1"/>
</dbReference>
<dbReference type="PROSITE" id="PS01248">
    <property type="entry name" value="EGF_LAM_1"/>
    <property type="match status" value="1"/>
</dbReference>
<comment type="subcellular location">
    <subcellularLocation>
        <location evidence="1">Secreted</location>
    </subcellularLocation>
</comment>
<dbReference type="InterPro" id="IPR050440">
    <property type="entry name" value="Laminin/Netrin_ECM"/>
</dbReference>
<dbReference type="EMBL" id="BPLQ01012194">
    <property type="protein sequence ID" value="GIY63559.1"/>
    <property type="molecule type" value="Genomic_DNA"/>
</dbReference>
<dbReference type="SUPFAM" id="SSF50242">
    <property type="entry name" value="TIMP-like"/>
    <property type="match status" value="1"/>
</dbReference>
<dbReference type="GO" id="GO:0009887">
    <property type="term" value="P:animal organ morphogenesis"/>
    <property type="evidence" value="ECO:0007669"/>
    <property type="project" value="TreeGrafter"/>
</dbReference>
<dbReference type="GO" id="GO:0009888">
    <property type="term" value="P:tissue development"/>
    <property type="evidence" value="ECO:0007669"/>
    <property type="project" value="TreeGrafter"/>
</dbReference>
<evidence type="ECO:0000259" key="10">
    <source>
        <dbReference type="PROSITE" id="PS50189"/>
    </source>
</evidence>
<dbReference type="AlphaFoldDB" id="A0AAV4V1I2"/>
<evidence type="ECO:0000256" key="3">
    <source>
        <dbReference type="ARBA" id="ARBA00022729"/>
    </source>
</evidence>
<evidence type="ECO:0000256" key="7">
    <source>
        <dbReference type="ARBA" id="ARBA00023292"/>
    </source>
</evidence>
<dbReference type="GO" id="GO:0005576">
    <property type="term" value="C:extracellular region"/>
    <property type="evidence" value="ECO:0007669"/>
    <property type="project" value="UniProtKB-SubCell"/>
</dbReference>
<feature type="disulfide bond" evidence="8">
    <location>
        <begin position="111"/>
        <end position="120"/>
    </location>
</feature>
<evidence type="ECO:0000256" key="1">
    <source>
        <dbReference type="ARBA" id="ARBA00004613"/>
    </source>
</evidence>
<name>A0AAV4V1I2_9ARAC</name>
<dbReference type="SMART" id="SM00180">
    <property type="entry name" value="EGF_Lam"/>
    <property type="match status" value="1"/>
</dbReference>
<feature type="disulfide bond" evidence="8">
    <location>
        <begin position="90"/>
        <end position="102"/>
    </location>
</feature>
<protein>
    <submittedName>
        <fullName evidence="11">Netrin-1</fullName>
    </submittedName>
</protein>
<dbReference type="PANTHER" id="PTHR10574">
    <property type="entry name" value="NETRIN/LAMININ-RELATED"/>
    <property type="match status" value="1"/>
</dbReference>
<evidence type="ECO:0000256" key="2">
    <source>
        <dbReference type="ARBA" id="ARBA00022525"/>
    </source>
</evidence>
<accession>A0AAV4V1I2</accession>
<keyword evidence="3" id="KW-0732">Signal</keyword>
<keyword evidence="12" id="KW-1185">Reference proteome</keyword>
<dbReference type="InterPro" id="IPR002049">
    <property type="entry name" value="LE_dom"/>
</dbReference>
<sequence>MSQQFEILRIPLEVWHPSFWLRRKLLQIAMDHVHSPEETRKLADPDIVWHFPQTTLSYCRTCRPPLNGFVSADQWPPHSPSQGGPLAKTCDCHPVGASGRTCNQTTGQCPCKDGVTGITCNRCAKGYQQSRSPIAPCIKIPRMVDVPKRVVGRQDKCGACPSARKRVNLNKFCKRDYVVQASVLSREAAGSWIKFTIHVMQVFKQGSAKVHRGTQFLWVSVSHLACKCPKIKVKQTYLILSKDVRQPERPGLTADDRSIVIEWKDDWARRMRRYQRRQRKGKC</sequence>
<dbReference type="GO" id="GO:0008045">
    <property type="term" value="P:motor neuron axon guidance"/>
    <property type="evidence" value="ECO:0007669"/>
    <property type="project" value="TreeGrafter"/>
</dbReference>
<dbReference type="GO" id="GO:0005604">
    <property type="term" value="C:basement membrane"/>
    <property type="evidence" value="ECO:0007669"/>
    <property type="project" value="TreeGrafter"/>
</dbReference>
<gene>
    <name evidence="11" type="primary">NTN1</name>
    <name evidence="11" type="ORF">CDAR_442241</name>
</gene>
<proteinExistence type="predicted"/>
<keyword evidence="7 8" id="KW-0424">Laminin EGF-like domain</keyword>
<evidence type="ECO:0000256" key="5">
    <source>
        <dbReference type="ARBA" id="ARBA00023157"/>
    </source>
</evidence>
<feature type="domain" description="Laminin EGF-like" evidence="9">
    <location>
        <begin position="90"/>
        <end position="139"/>
    </location>
</feature>
<feature type="disulfide bond" evidence="8">
    <location>
        <begin position="123"/>
        <end position="137"/>
    </location>
</feature>
<dbReference type="Proteomes" id="UP001054837">
    <property type="component" value="Unassembled WGS sequence"/>
</dbReference>
<reference evidence="11 12" key="1">
    <citation type="submission" date="2021-06" db="EMBL/GenBank/DDBJ databases">
        <title>Caerostris darwini draft genome.</title>
        <authorList>
            <person name="Kono N."/>
            <person name="Arakawa K."/>
        </authorList>
    </citation>
    <scope>NUCLEOTIDE SEQUENCE [LARGE SCALE GENOMIC DNA]</scope>
</reference>
<evidence type="ECO:0000256" key="4">
    <source>
        <dbReference type="ARBA" id="ARBA00022737"/>
    </source>
</evidence>
<organism evidence="11 12">
    <name type="scientific">Caerostris darwini</name>
    <dbReference type="NCBI Taxonomy" id="1538125"/>
    <lineage>
        <taxon>Eukaryota</taxon>
        <taxon>Metazoa</taxon>
        <taxon>Ecdysozoa</taxon>
        <taxon>Arthropoda</taxon>
        <taxon>Chelicerata</taxon>
        <taxon>Arachnida</taxon>
        <taxon>Araneae</taxon>
        <taxon>Araneomorphae</taxon>
        <taxon>Entelegynae</taxon>
        <taxon>Araneoidea</taxon>
        <taxon>Araneidae</taxon>
        <taxon>Caerostris</taxon>
    </lineage>
</organism>
<dbReference type="PROSITE" id="PS50189">
    <property type="entry name" value="NTR"/>
    <property type="match status" value="1"/>
</dbReference>
<dbReference type="CDD" id="cd00055">
    <property type="entry name" value="EGF_Lam"/>
    <property type="match status" value="1"/>
</dbReference>
<dbReference type="FunFam" id="2.10.25.10:FF:000048">
    <property type="entry name" value="Netrin 3"/>
    <property type="match status" value="1"/>
</dbReference>
<dbReference type="PROSITE" id="PS50027">
    <property type="entry name" value="EGF_LAM_2"/>
    <property type="match status" value="1"/>
</dbReference>
<dbReference type="Pfam" id="PF01759">
    <property type="entry name" value="NTR"/>
    <property type="match status" value="1"/>
</dbReference>
<dbReference type="Gene3D" id="2.40.50.120">
    <property type="match status" value="1"/>
</dbReference>
<dbReference type="Gene3D" id="2.10.25.10">
    <property type="entry name" value="Laminin"/>
    <property type="match status" value="1"/>
</dbReference>
<dbReference type="Pfam" id="PF00053">
    <property type="entry name" value="EGF_laminin"/>
    <property type="match status" value="1"/>
</dbReference>
<feature type="domain" description="NTR" evidence="10">
    <location>
        <begin position="157"/>
        <end position="283"/>
    </location>
</feature>
<dbReference type="CDD" id="cd03579">
    <property type="entry name" value="NTR_netrin-1_like"/>
    <property type="match status" value="1"/>
</dbReference>
<evidence type="ECO:0000313" key="12">
    <source>
        <dbReference type="Proteomes" id="UP001054837"/>
    </source>
</evidence>
<evidence type="ECO:0000313" key="11">
    <source>
        <dbReference type="EMBL" id="GIY63559.1"/>
    </source>
</evidence>
<dbReference type="InterPro" id="IPR001134">
    <property type="entry name" value="Netrin_domain"/>
</dbReference>
<keyword evidence="5 8" id="KW-1015">Disulfide bond</keyword>
<dbReference type="InterPro" id="IPR018933">
    <property type="entry name" value="Netrin_module_non-TIMP"/>
</dbReference>
<keyword evidence="2" id="KW-0964">Secreted</keyword>
<evidence type="ECO:0000256" key="6">
    <source>
        <dbReference type="ARBA" id="ARBA00023180"/>
    </source>
</evidence>
<keyword evidence="4" id="KW-0677">Repeat</keyword>
<dbReference type="InterPro" id="IPR008993">
    <property type="entry name" value="TIMP-like_OB-fold"/>
</dbReference>